<protein>
    <recommendedName>
        <fullName evidence="12">Trichome birefringence-like N-terminal domain-containing protein</fullName>
    </recommendedName>
</protein>
<gene>
    <name evidence="10" type="ORF">NE237_020642</name>
</gene>
<evidence type="ECO:0000256" key="5">
    <source>
        <dbReference type="ARBA" id="ARBA00022989"/>
    </source>
</evidence>
<evidence type="ECO:0000256" key="3">
    <source>
        <dbReference type="ARBA" id="ARBA00022692"/>
    </source>
</evidence>
<keyword evidence="11" id="KW-1185">Reference proteome</keyword>
<dbReference type="OrthoDB" id="630188at2759"/>
<proteinExistence type="inferred from homology"/>
<feature type="transmembrane region" description="Helical" evidence="7">
    <location>
        <begin position="16"/>
        <end position="34"/>
    </location>
</feature>
<evidence type="ECO:0000256" key="4">
    <source>
        <dbReference type="ARBA" id="ARBA00022968"/>
    </source>
</evidence>
<evidence type="ECO:0000256" key="6">
    <source>
        <dbReference type="ARBA" id="ARBA00023136"/>
    </source>
</evidence>
<feature type="domain" description="Trichome birefringence-like C-terminal" evidence="8">
    <location>
        <begin position="144"/>
        <end position="429"/>
    </location>
</feature>
<dbReference type="Pfam" id="PF14416">
    <property type="entry name" value="PMR5N"/>
    <property type="match status" value="1"/>
</dbReference>
<dbReference type="EMBL" id="JAMYWD010000009">
    <property type="protein sequence ID" value="KAJ4960732.1"/>
    <property type="molecule type" value="Genomic_DNA"/>
</dbReference>
<evidence type="ECO:0008006" key="12">
    <source>
        <dbReference type="Google" id="ProtNLM"/>
    </source>
</evidence>
<evidence type="ECO:0000313" key="11">
    <source>
        <dbReference type="Proteomes" id="UP001141806"/>
    </source>
</evidence>
<keyword evidence="6 7" id="KW-0472">Membrane</keyword>
<dbReference type="Pfam" id="PF13839">
    <property type="entry name" value="PC-Esterase"/>
    <property type="match status" value="1"/>
</dbReference>
<dbReference type="InterPro" id="IPR025846">
    <property type="entry name" value="TBL_N"/>
</dbReference>
<dbReference type="GO" id="GO:0005794">
    <property type="term" value="C:Golgi apparatus"/>
    <property type="evidence" value="ECO:0007669"/>
    <property type="project" value="TreeGrafter"/>
</dbReference>
<dbReference type="GO" id="GO:0016020">
    <property type="term" value="C:membrane"/>
    <property type="evidence" value="ECO:0007669"/>
    <property type="project" value="UniProtKB-SubCell"/>
</dbReference>
<dbReference type="PANTHER" id="PTHR32285:SF48">
    <property type="entry name" value="PROTEIN TRICHOME BIREFRINGENCE-LIKE 19"/>
    <property type="match status" value="1"/>
</dbReference>
<evidence type="ECO:0000256" key="1">
    <source>
        <dbReference type="ARBA" id="ARBA00004167"/>
    </source>
</evidence>
<dbReference type="GO" id="GO:0016413">
    <property type="term" value="F:O-acetyltransferase activity"/>
    <property type="evidence" value="ECO:0007669"/>
    <property type="project" value="InterPro"/>
</dbReference>
<feature type="domain" description="Trichome birefringence-like N-terminal" evidence="9">
    <location>
        <begin position="90"/>
        <end position="143"/>
    </location>
</feature>
<accession>A0A9Q0HAZ0</accession>
<keyword evidence="3 7" id="KW-0812">Transmembrane</keyword>
<evidence type="ECO:0000256" key="7">
    <source>
        <dbReference type="SAM" id="Phobius"/>
    </source>
</evidence>
<dbReference type="Proteomes" id="UP001141806">
    <property type="component" value="Unassembled WGS sequence"/>
</dbReference>
<sequence length="442" mass="51139">MKTHVIEFPQKSQKQFFLVILTLIVLTVIPLYLFDNPSLLHQKNPSPATFLSDNITTFSFSATNNSIEATKKLDEEDVVSEDFSETMLVKKCDLFKGEWIPSPEGPYYTNETCGEIYDHQNCLKFGKPDTGFLKWRWKPYDCELPRFSPSSFLKIVKGKSMAFVGDSMSRNQLQSLLCLLSSVPVEVSYLPDGKTKRWLYTNYNFTIVFFWSPHLVKTIEDDRPKGPLLFPLVNVYVDEFDDTWTNQIHRFDYVIISAAQWFWRPSVFYENGQVVGCFDCKDNNITDLTLFYGYKRAFKTAFRAFNQNFKGMTFLRSYSPGHFDNGAWNEGGTCTRTRPYTSNETKLEGFGQQFYLTQLEEFMAAAQGDGKKRGLKFRLLDTTQAMLLRPDGHPGRYGYPPEEKRTTSDCVHWCLPGPTDTWNELLLHMLKMESERPSDVKD</sequence>
<comment type="subcellular location">
    <subcellularLocation>
        <location evidence="1">Membrane</location>
        <topology evidence="1">Single-pass membrane protein</topology>
    </subcellularLocation>
</comment>
<evidence type="ECO:0000256" key="2">
    <source>
        <dbReference type="ARBA" id="ARBA00007727"/>
    </source>
</evidence>
<keyword evidence="5 7" id="KW-1133">Transmembrane helix</keyword>
<dbReference type="PANTHER" id="PTHR32285">
    <property type="entry name" value="PROTEIN TRICHOME BIREFRINGENCE-LIKE 9-RELATED"/>
    <property type="match status" value="1"/>
</dbReference>
<comment type="caution">
    <text evidence="10">The sequence shown here is derived from an EMBL/GenBank/DDBJ whole genome shotgun (WGS) entry which is preliminary data.</text>
</comment>
<dbReference type="InterPro" id="IPR026057">
    <property type="entry name" value="TBL_C"/>
</dbReference>
<comment type="similarity">
    <text evidence="2">Belongs to the PC-esterase family. TBL subfamily.</text>
</comment>
<name>A0A9Q0HAZ0_9MAGN</name>
<evidence type="ECO:0000259" key="9">
    <source>
        <dbReference type="Pfam" id="PF14416"/>
    </source>
</evidence>
<organism evidence="10 11">
    <name type="scientific">Protea cynaroides</name>
    <dbReference type="NCBI Taxonomy" id="273540"/>
    <lineage>
        <taxon>Eukaryota</taxon>
        <taxon>Viridiplantae</taxon>
        <taxon>Streptophyta</taxon>
        <taxon>Embryophyta</taxon>
        <taxon>Tracheophyta</taxon>
        <taxon>Spermatophyta</taxon>
        <taxon>Magnoliopsida</taxon>
        <taxon>Proteales</taxon>
        <taxon>Proteaceae</taxon>
        <taxon>Protea</taxon>
    </lineage>
</organism>
<evidence type="ECO:0000259" key="8">
    <source>
        <dbReference type="Pfam" id="PF13839"/>
    </source>
</evidence>
<dbReference type="AlphaFoldDB" id="A0A9Q0HAZ0"/>
<keyword evidence="4" id="KW-0735">Signal-anchor</keyword>
<dbReference type="InterPro" id="IPR029962">
    <property type="entry name" value="TBL"/>
</dbReference>
<reference evidence="10" key="1">
    <citation type="journal article" date="2023" name="Plant J.">
        <title>The genome of the king protea, Protea cynaroides.</title>
        <authorList>
            <person name="Chang J."/>
            <person name="Duong T.A."/>
            <person name="Schoeman C."/>
            <person name="Ma X."/>
            <person name="Roodt D."/>
            <person name="Barker N."/>
            <person name="Li Z."/>
            <person name="Van de Peer Y."/>
            <person name="Mizrachi E."/>
        </authorList>
    </citation>
    <scope>NUCLEOTIDE SEQUENCE</scope>
    <source>
        <tissue evidence="10">Young leaves</tissue>
    </source>
</reference>
<evidence type="ECO:0000313" key="10">
    <source>
        <dbReference type="EMBL" id="KAJ4960732.1"/>
    </source>
</evidence>